<dbReference type="AlphaFoldDB" id="A0A9D1ND91"/>
<dbReference type="EMBL" id="DVOH01000040">
    <property type="protein sequence ID" value="HIV00559.1"/>
    <property type="molecule type" value="Genomic_DNA"/>
</dbReference>
<dbReference type="InterPro" id="IPR052533">
    <property type="entry name" value="WalJ/YycJ-like"/>
</dbReference>
<reference evidence="2" key="2">
    <citation type="journal article" date="2021" name="PeerJ">
        <title>Extensive microbial diversity within the chicken gut microbiome revealed by metagenomics and culture.</title>
        <authorList>
            <person name="Gilroy R."/>
            <person name="Ravi A."/>
            <person name="Getino M."/>
            <person name="Pursley I."/>
            <person name="Horton D.L."/>
            <person name="Alikhan N.F."/>
            <person name="Baker D."/>
            <person name="Gharbi K."/>
            <person name="Hall N."/>
            <person name="Watson M."/>
            <person name="Adriaenssens E.M."/>
            <person name="Foster-Nyarko E."/>
            <person name="Jarju S."/>
            <person name="Secka A."/>
            <person name="Antonio M."/>
            <person name="Oren A."/>
            <person name="Chaudhuri R.R."/>
            <person name="La Ragione R."/>
            <person name="Hildebrand F."/>
            <person name="Pallen M.J."/>
        </authorList>
    </citation>
    <scope>NUCLEOTIDE SEQUENCE</scope>
    <source>
        <strain evidence="2">23406</strain>
    </source>
</reference>
<dbReference type="InterPro" id="IPR036866">
    <property type="entry name" value="RibonucZ/Hydroxyglut_hydro"/>
</dbReference>
<dbReference type="Pfam" id="PF12706">
    <property type="entry name" value="Lactamase_B_2"/>
    <property type="match status" value="1"/>
</dbReference>
<organism evidence="2 3">
    <name type="scientific">Candidatus Stercoripulliclostridium merdipullorum</name>
    <dbReference type="NCBI Taxonomy" id="2840952"/>
    <lineage>
        <taxon>Bacteria</taxon>
        <taxon>Bacillati</taxon>
        <taxon>Bacillota</taxon>
        <taxon>Clostridia</taxon>
        <taxon>Eubacteriales</taxon>
        <taxon>Candidatus Stercoripulliclostridium</taxon>
    </lineage>
</organism>
<feature type="domain" description="Metallo-beta-lactamase" evidence="1">
    <location>
        <begin position="11"/>
        <end position="186"/>
    </location>
</feature>
<reference evidence="2" key="1">
    <citation type="submission" date="2020-10" db="EMBL/GenBank/DDBJ databases">
        <authorList>
            <person name="Gilroy R."/>
        </authorList>
    </citation>
    <scope>NUCLEOTIDE SEQUENCE</scope>
    <source>
        <strain evidence="2">23406</strain>
    </source>
</reference>
<sequence length="260" mass="28307">MRVCVLGSGSKGNAVLADNGDGMVMIDCGLRIDKLAVRLMQANRALNRISAVLITHEHQDHIAAITEIADGYNIPVYVNEMTARAIRRQKPLAAFRTFSLGEGFGIAGFEIQPFRISHDAVCPVGYAIGDKQSKFVYATDMGFVGCDFLDATEGAGLVMIESNHDVDMLTQGKYPPFLKRRILSDRGHISNATCADAVLRISQKGTRKFILGHLSEENNLPELAFWTTAQTLADAGAKEGDVLLKVAAQHTVSDWIEVES</sequence>
<dbReference type="SMART" id="SM00849">
    <property type="entry name" value="Lactamase_B"/>
    <property type="match status" value="1"/>
</dbReference>
<dbReference type="PANTHER" id="PTHR47619">
    <property type="entry name" value="METALLO-HYDROLASE YYCJ-RELATED"/>
    <property type="match status" value="1"/>
</dbReference>
<evidence type="ECO:0000313" key="3">
    <source>
        <dbReference type="Proteomes" id="UP000886891"/>
    </source>
</evidence>
<gene>
    <name evidence="2" type="ORF">IAB14_05575</name>
</gene>
<dbReference type="SUPFAM" id="SSF56281">
    <property type="entry name" value="Metallo-hydrolase/oxidoreductase"/>
    <property type="match status" value="1"/>
</dbReference>
<dbReference type="PANTHER" id="PTHR47619:SF1">
    <property type="entry name" value="EXODEOXYRIBONUCLEASE WALJ"/>
    <property type="match status" value="1"/>
</dbReference>
<protein>
    <submittedName>
        <fullName evidence="2">MBL fold metallo-hydrolase</fullName>
    </submittedName>
</protein>
<proteinExistence type="predicted"/>
<dbReference type="Gene3D" id="3.60.15.10">
    <property type="entry name" value="Ribonuclease Z/Hydroxyacylglutathione hydrolase-like"/>
    <property type="match status" value="1"/>
</dbReference>
<comment type="caution">
    <text evidence="2">The sequence shown here is derived from an EMBL/GenBank/DDBJ whole genome shotgun (WGS) entry which is preliminary data.</text>
</comment>
<accession>A0A9D1ND91</accession>
<dbReference type="Proteomes" id="UP000886891">
    <property type="component" value="Unassembled WGS sequence"/>
</dbReference>
<evidence type="ECO:0000259" key="1">
    <source>
        <dbReference type="SMART" id="SM00849"/>
    </source>
</evidence>
<evidence type="ECO:0000313" key="2">
    <source>
        <dbReference type="EMBL" id="HIV00559.1"/>
    </source>
</evidence>
<name>A0A9D1ND91_9FIRM</name>
<dbReference type="InterPro" id="IPR001279">
    <property type="entry name" value="Metallo-B-lactamas"/>
</dbReference>